<dbReference type="Pfam" id="PF00126">
    <property type="entry name" value="HTH_1"/>
    <property type="match status" value="1"/>
</dbReference>
<feature type="domain" description="Mop" evidence="6">
    <location>
        <begin position="117"/>
        <end position="203"/>
    </location>
</feature>
<keyword evidence="3 5" id="KW-0500">Molybdenum</keyword>
<dbReference type="PROSITE" id="PS51866">
    <property type="entry name" value="MOP"/>
    <property type="match status" value="1"/>
</dbReference>
<evidence type="ECO:0000256" key="2">
    <source>
        <dbReference type="ARBA" id="ARBA00022448"/>
    </source>
</evidence>
<dbReference type="InterPro" id="IPR016462">
    <property type="entry name" value="ModE"/>
</dbReference>
<proteinExistence type="inferred from homology"/>
<dbReference type="GO" id="GO:0030151">
    <property type="term" value="F:molybdenum ion binding"/>
    <property type="evidence" value="ECO:0007669"/>
    <property type="project" value="UniProtKB-UniRule"/>
</dbReference>
<keyword evidence="2 5" id="KW-0813">Transport</keyword>
<protein>
    <submittedName>
        <fullName evidence="7">LysR family transcriptional regulator</fullName>
    </submittedName>
</protein>
<dbReference type="PANTHER" id="PTHR30432">
    <property type="entry name" value="TRANSCRIPTIONAL REGULATOR MODE"/>
    <property type="match status" value="1"/>
</dbReference>
<dbReference type="PIRSF" id="PIRSF005763">
    <property type="entry name" value="Txn_reg_ModE"/>
    <property type="match status" value="1"/>
</dbReference>
<dbReference type="OrthoDB" id="9800709at2"/>
<dbReference type="PANTHER" id="PTHR30432:SF1">
    <property type="entry name" value="DNA-BINDING TRANSCRIPTIONAL DUAL REGULATOR MODE"/>
    <property type="match status" value="1"/>
</dbReference>
<keyword evidence="4" id="KW-0677">Repeat</keyword>
<dbReference type="Gene3D" id="1.10.10.10">
    <property type="entry name" value="Winged helix-like DNA-binding domain superfamily/Winged helix DNA-binding domain"/>
    <property type="match status" value="1"/>
</dbReference>
<evidence type="ECO:0000313" key="8">
    <source>
        <dbReference type="Proteomes" id="UP000266302"/>
    </source>
</evidence>
<accession>A0A398CA89</accession>
<dbReference type="InterPro" id="IPR036390">
    <property type="entry name" value="WH_DNA-bd_sf"/>
</dbReference>
<comment type="caution">
    <text evidence="7">The sequence shown here is derived from an EMBL/GenBank/DDBJ whole genome shotgun (WGS) entry which is preliminary data.</text>
</comment>
<dbReference type="EMBL" id="QXJC01000003">
    <property type="protein sequence ID" value="RID98017.1"/>
    <property type="molecule type" value="Genomic_DNA"/>
</dbReference>
<dbReference type="InterPro" id="IPR051815">
    <property type="entry name" value="Molybdate_resp_trans_reg"/>
</dbReference>
<dbReference type="Proteomes" id="UP000266302">
    <property type="component" value="Unassembled WGS sequence"/>
</dbReference>
<evidence type="ECO:0000256" key="4">
    <source>
        <dbReference type="ARBA" id="ARBA00022737"/>
    </source>
</evidence>
<name>A0A398CA89_9BURK</name>
<evidence type="ECO:0000259" key="6">
    <source>
        <dbReference type="PROSITE" id="PS51866"/>
    </source>
</evidence>
<dbReference type="GO" id="GO:0015689">
    <property type="term" value="P:molybdate ion transport"/>
    <property type="evidence" value="ECO:0007669"/>
    <property type="project" value="UniProtKB-UniRule"/>
</dbReference>
<dbReference type="InterPro" id="IPR005116">
    <property type="entry name" value="Transp-assoc_OB_typ1"/>
</dbReference>
<dbReference type="GO" id="GO:0003700">
    <property type="term" value="F:DNA-binding transcription factor activity"/>
    <property type="evidence" value="ECO:0007669"/>
    <property type="project" value="InterPro"/>
</dbReference>
<gene>
    <name evidence="7" type="ORF">D3F03_06940</name>
</gene>
<evidence type="ECO:0000313" key="7">
    <source>
        <dbReference type="EMBL" id="RID98017.1"/>
    </source>
</evidence>
<dbReference type="SUPFAM" id="SSF50331">
    <property type="entry name" value="MOP-like"/>
    <property type="match status" value="1"/>
</dbReference>
<evidence type="ECO:0000256" key="3">
    <source>
        <dbReference type="ARBA" id="ARBA00022505"/>
    </source>
</evidence>
<dbReference type="RefSeq" id="WP_119108681.1">
    <property type="nucleotide sequence ID" value="NZ_QXJC01000003.1"/>
</dbReference>
<dbReference type="InterPro" id="IPR036388">
    <property type="entry name" value="WH-like_DNA-bd_sf"/>
</dbReference>
<dbReference type="InterPro" id="IPR008995">
    <property type="entry name" value="Mo/tungstate-bd_C_term_dom"/>
</dbReference>
<comment type="similarity">
    <text evidence="1 5">Belongs to the ModE family.</text>
</comment>
<dbReference type="InterPro" id="IPR004606">
    <property type="entry name" value="Mop_domain"/>
</dbReference>
<reference evidence="7 8" key="1">
    <citation type="submission" date="2018-09" db="EMBL/GenBank/DDBJ databases">
        <title>Draft genome of Simplicispira sp. NY-02.</title>
        <authorList>
            <person name="Im W.T."/>
        </authorList>
    </citation>
    <scope>NUCLEOTIDE SEQUENCE [LARGE SCALE GENOMIC DNA]</scope>
    <source>
        <strain evidence="7 8">NY-02</strain>
    </source>
</reference>
<evidence type="ECO:0000256" key="5">
    <source>
        <dbReference type="PIRNR" id="PIRNR005763"/>
    </source>
</evidence>
<dbReference type="Pfam" id="PF03459">
    <property type="entry name" value="TOBE"/>
    <property type="match status" value="1"/>
</dbReference>
<organism evidence="7 8">
    <name type="scientific">Simplicispira hankyongi</name>
    <dbReference type="NCBI Taxonomy" id="2315688"/>
    <lineage>
        <taxon>Bacteria</taxon>
        <taxon>Pseudomonadati</taxon>
        <taxon>Pseudomonadota</taxon>
        <taxon>Betaproteobacteria</taxon>
        <taxon>Burkholderiales</taxon>
        <taxon>Comamonadaceae</taxon>
        <taxon>Simplicispira</taxon>
    </lineage>
</organism>
<sequence length="278" mass="28552">MTLPLALPAALGHELTDKRIAILREIGVCGSISQAARAVGVSYKAAWQAVDTLTNLARVPLVARAVGGAGGGGASLTSAGRELLAAADAMAQARGAVIADWQARPYTGQALARLAVRTSMRNQLPCVVQRLEALGPIVRVHLTLEVPQTAQADSRSELGGHKDAAAWPSLTSRITRESAELLGLAAGQAVQALCKATAVRVLRAATGGEVVRSGACALQAKAVRVVRGQLGDEVAAELWGSAPWGLQMVGFAAPGSGLRAGSRVVLELEENAVVLVQA</sequence>
<dbReference type="Gene3D" id="2.40.50.100">
    <property type="match status" value="1"/>
</dbReference>
<dbReference type="SUPFAM" id="SSF46785">
    <property type="entry name" value="Winged helix' DNA-binding domain"/>
    <property type="match status" value="1"/>
</dbReference>
<evidence type="ECO:0000256" key="1">
    <source>
        <dbReference type="ARBA" id="ARBA00008110"/>
    </source>
</evidence>
<dbReference type="AlphaFoldDB" id="A0A398CA89"/>
<keyword evidence="8" id="KW-1185">Reference proteome</keyword>
<dbReference type="InterPro" id="IPR000847">
    <property type="entry name" value="LysR_HTH_N"/>
</dbReference>